<dbReference type="HOGENOM" id="CLU_020336_7_3_6"/>
<gene>
    <name evidence="2" type="ORF">MARLIPOL_05380</name>
</gene>
<dbReference type="InterPro" id="IPR000073">
    <property type="entry name" value="AB_hydrolase_1"/>
</dbReference>
<dbReference type="RefSeq" id="WP_012137075.1">
    <property type="nucleotide sequence ID" value="NZ_KE007306.1"/>
</dbReference>
<dbReference type="InterPro" id="IPR029058">
    <property type="entry name" value="AB_hydrolase_fold"/>
</dbReference>
<comment type="caution">
    <text evidence="2">The sequence shown here is derived from an EMBL/GenBank/DDBJ whole genome shotgun (WGS) entry which is preliminary data.</text>
</comment>
<accession>R8B4A7</accession>
<dbReference type="AlphaFoldDB" id="R8B4A7"/>
<protein>
    <recommendedName>
        <fullName evidence="1">AB hydrolase-1 domain-containing protein</fullName>
    </recommendedName>
</protein>
<dbReference type="OrthoDB" id="5296151at2"/>
<dbReference type="Gene3D" id="3.40.50.1820">
    <property type="entry name" value="alpha/beta hydrolase"/>
    <property type="match status" value="1"/>
</dbReference>
<dbReference type="Pfam" id="PF00561">
    <property type="entry name" value="Abhydrolase_1"/>
    <property type="match status" value="1"/>
</dbReference>
<dbReference type="EMBL" id="ASAD01000007">
    <property type="protein sequence ID" value="EON93440.1"/>
    <property type="molecule type" value="Genomic_DNA"/>
</dbReference>
<dbReference type="PATRIC" id="fig|1318628.3.peg.1077"/>
<feature type="domain" description="AB hydrolase-1" evidence="1">
    <location>
        <begin position="26"/>
        <end position="276"/>
    </location>
</feature>
<dbReference type="eggNOG" id="COG0596">
    <property type="taxonomic scope" value="Bacteria"/>
</dbReference>
<evidence type="ECO:0000313" key="2">
    <source>
        <dbReference type="EMBL" id="EON93440.1"/>
    </source>
</evidence>
<proteinExistence type="predicted"/>
<evidence type="ECO:0000313" key="3">
    <source>
        <dbReference type="Proteomes" id="UP000016540"/>
    </source>
</evidence>
<dbReference type="SUPFAM" id="SSF53474">
    <property type="entry name" value="alpha/beta-Hydrolases"/>
    <property type="match status" value="1"/>
</dbReference>
<dbReference type="STRING" id="1318628.MARLIPOL_05380"/>
<name>R8B4A7_9GAMM</name>
<keyword evidence="3" id="KW-1185">Reference proteome</keyword>
<dbReference type="Proteomes" id="UP000016540">
    <property type="component" value="Unassembled WGS sequence"/>
</dbReference>
<evidence type="ECO:0000259" key="1">
    <source>
        <dbReference type="Pfam" id="PF00561"/>
    </source>
</evidence>
<dbReference type="PANTHER" id="PTHR43329">
    <property type="entry name" value="EPOXIDE HYDROLASE"/>
    <property type="match status" value="1"/>
</dbReference>
<sequence length="294" mass="33457">MTTQHQWVNNNGVNLYVTTDGNPDSPPLVLVHGYPDNHSVWDRVTDQLKDRYFVVRYDVRGAGRSDKPAKTRAYRMVHLAADLAAVVDAVIPEQGFHLAAHDWGSIQSWESVTAGPLTSRIRSYTTISGPCLDHVGFWLRNNVTRVSEGGTRKVLNQLASSWYVAMFQLPLLPETVWRAGLDKLWPNYLKNREQVSDAEYNRFQRNDGRYGVKLYRANFMSKLLRPEPRQAQCPVQLIVPGQDNYVKEQLFEGLEKWAGKLSRQEIDAPHWVLLTQPDAIAGWIDGFARKAARA</sequence>
<reference evidence="2 3" key="1">
    <citation type="journal article" date="2013" name="Genome Announc.">
        <title>Draft Genome Sequence of the Moderately Halophilic Bacterium Marinobacter lipolyticus Strain SM19.</title>
        <authorList>
            <person name="Papke R.T."/>
            <person name="de la Haba R.R."/>
            <person name="Infante-Dominguez C."/>
            <person name="Perez D."/>
            <person name="Sanchez-Porro C."/>
            <person name="Lapierre P."/>
            <person name="Ventosa A."/>
        </authorList>
    </citation>
    <scope>NUCLEOTIDE SEQUENCE [LARGE SCALE GENOMIC DNA]</scope>
    <source>
        <strain evidence="2 3">SM19</strain>
    </source>
</reference>
<organism evidence="2 3">
    <name type="scientific">Marinobacter lipolyticus SM19</name>
    <dbReference type="NCBI Taxonomy" id="1318628"/>
    <lineage>
        <taxon>Bacteria</taxon>
        <taxon>Pseudomonadati</taxon>
        <taxon>Pseudomonadota</taxon>
        <taxon>Gammaproteobacteria</taxon>
        <taxon>Pseudomonadales</taxon>
        <taxon>Marinobacteraceae</taxon>
        <taxon>Marinobacter</taxon>
    </lineage>
</organism>